<dbReference type="SUPFAM" id="SSF117281">
    <property type="entry name" value="Kelch motif"/>
    <property type="match status" value="1"/>
</dbReference>
<organism evidence="4">
    <name type="scientific">Thrips palmi</name>
    <name type="common">Melon thrips</name>
    <dbReference type="NCBI Taxonomy" id="161013"/>
    <lineage>
        <taxon>Eukaryota</taxon>
        <taxon>Metazoa</taxon>
        <taxon>Ecdysozoa</taxon>
        <taxon>Arthropoda</taxon>
        <taxon>Hexapoda</taxon>
        <taxon>Insecta</taxon>
        <taxon>Pterygota</taxon>
        <taxon>Neoptera</taxon>
        <taxon>Paraneoptera</taxon>
        <taxon>Thysanoptera</taxon>
        <taxon>Terebrantia</taxon>
        <taxon>Thripoidea</taxon>
        <taxon>Thripidae</taxon>
        <taxon>Thrips</taxon>
    </lineage>
</organism>
<feature type="compositionally biased region" description="Polar residues" evidence="1">
    <location>
        <begin position="442"/>
        <end position="458"/>
    </location>
</feature>
<dbReference type="PROSITE" id="PS50181">
    <property type="entry name" value="FBOX"/>
    <property type="match status" value="1"/>
</dbReference>
<evidence type="ECO:0000259" key="2">
    <source>
        <dbReference type="PROSITE" id="PS50181"/>
    </source>
</evidence>
<gene>
    <name evidence="4" type="primary">LOC117639783</name>
</gene>
<dbReference type="Pfam" id="PF13415">
    <property type="entry name" value="Beta-prop_FBX42"/>
    <property type="match status" value="1"/>
</dbReference>
<dbReference type="Proteomes" id="UP000515158">
    <property type="component" value="Unplaced"/>
</dbReference>
<sequence length="658" mass="73612">MEVESNEGFDDDTSKNNINDLPDEVLEYIFSLVSPYKDVKECMLVCKRWLSNVKNVIRVMTLKLTHAITTMDVAWQAITPVEMEPTITKRFSHSACYHDNSMYVFGGCTSTSTTFNDLWRLDLNKRKWVRPLATGTYPNPKACSSMVQSNNALIVFGGWTLPSPYPVYQACRLFSELHIYSITENRWTCINTAFSPPGMAGHSATVHGDTMVVFGGLKSENNGQYASSNDVWCFNLRTQEWTKPATSTTKPNARYGQSQIWLKKDAILIIGGCGGPNMIYNDVWLLSLKGSVWEWREVEVQNREWAATYMWCHRACRVGNQVVMMSRDPRPLKKKPNNGAKSKPRPRTSSVWFPPRYEEPVPNVPRRISSAVSVDRDLNVNGQRGSFSRPTRSPRQDPAHRPESDLKPGPSGLNKRTRSALSQEDQLMDCEPGPSGERSHSVQRTDCQPGPSNHSRASQPIDCQPGPSGVGKQASPSKNESQDNSSPSSSNTHNWDRLRPINRSSSAENRVGNLQLAAFQDQEPSASTCPNRARERQLQALQRFEERMRYNNQPAAQEPAEDEAPVGKPQRTMVMCVLDITNLLEEECSVRWLPFGPEGSSTGPEETILYSLVPGRGEIIMFGGIHREATTLLTNSQMNTASNLSNSLHFISAPHGVI</sequence>
<dbReference type="InterPro" id="IPR001810">
    <property type="entry name" value="F-box_dom"/>
</dbReference>
<reference evidence="4" key="1">
    <citation type="submission" date="2025-08" db="UniProtKB">
        <authorList>
            <consortium name="RefSeq"/>
        </authorList>
    </citation>
    <scope>IDENTIFICATION</scope>
    <source>
        <tissue evidence="4">Total insect</tissue>
    </source>
</reference>
<dbReference type="InterPro" id="IPR036047">
    <property type="entry name" value="F-box-like_dom_sf"/>
</dbReference>
<proteinExistence type="predicted"/>
<dbReference type="Pfam" id="PF12937">
    <property type="entry name" value="F-box-like"/>
    <property type="match status" value="1"/>
</dbReference>
<dbReference type="Gene3D" id="1.20.1280.50">
    <property type="match status" value="1"/>
</dbReference>
<feature type="compositionally biased region" description="Basic and acidic residues" evidence="1">
    <location>
        <begin position="394"/>
        <end position="406"/>
    </location>
</feature>
<dbReference type="InParanoid" id="A0A6P8YCR6"/>
<dbReference type="KEGG" id="tpal:117639783"/>
<protein>
    <submittedName>
        <fullName evidence="4">F-box only protein 42</fullName>
    </submittedName>
</protein>
<keyword evidence="3" id="KW-1185">Reference proteome</keyword>
<dbReference type="PANTHER" id="PTHR46432:SF1">
    <property type="entry name" value="F-BOX ONLY PROTEIN 42"/>
    <property type="match status" value="1"/>
</dbReference>
<dbReference type="InterPro" id="IPR052821">
    <property type="entry name" value="F-box_only_SRC"/>
</dbReference>
<dbReference type="FunCoup" id="A0A6P8YCR6">
    <property type="interactions" value="348"/>
</dbReference>
<dbReference type="InterPro" id="IPR015915">
    <property type="entry name" value="Kelch-typ_b-propeller"/>
</dbReference>
<dbReference type="PANTHER" id="PTHR46432">
    <property type="entry name" value="F-BOX ONLY PROTEIN 42"/>
    <property type="match status" value="1"/>
</dbReference>
<evidence type="ECO:0000313" key="3">
    <source>
        <dbReference type="Proteomes" id="UP000515158"/>
    </source>
</evidence>
<dbReference type="CTD" id="54455"/>
<dbReference type="GO" id="GO:0019005">
    <property type="term" value="C:SCF ubiquitin ligase complex"/>
    <property type="evidence" value="ECO:0007669"/>
    <property type="project" value="TreeGrafter"/>
</dbReference>
<evidence type="ECO:0000313" key="4">
    <source>
        <dbReference type="RefSeq" id="XP_034231582.1"/>
    </source>
</evidence>
<dbReference type="CDD" id="cd22110">
    <property type="entry name" value="F-box_FBXO42"/>
    <property type="match status" value="1"/>
</dbReference>
<dbReference type="SUPFAM" id="SSF81383">
    <property type="entry name" value="F-box domain"/>
    <property type="match status" value="1"/>
</dbReference>
<name>A0A6P8YCR6_THRPL</name>
<feature type="domain" description="F-box" evidence="2">
    <location>
        <begin position="15"/>
        <end position="64"/>
    </location>
</feature>
<dbReference type="Gene3D" id="2.120.10.80">
    <property type="entry name" value="Kelch-type beta propeller"/>
    <property type="match status" value="1"/>
</dbReference>
<dbReference type="GO" id="GO:1990756">
    <property type="term" value="F:ubiquitin-like ligase-substrate adaptor activity"/>
    <property type="evidence" value="ECO:0007669"/>
    <property type="project" value="TreeGrafter"/>
</dbReference>
<dbReference type="GeneID" id="117639783"/>
<dbReference type="OrthoDB" id="9973021at2759"/>
<dbReference type="RefSeq" id="XP_034231582.1">
    <property type="nucleotide sequence ID" value="XM_034375691.1"/>
</dbReference>
<evidence type="ECO:0000256" key="1">
    <source>
        <dbReference type="SAM" id="MobiDB-lite"/>
    </source>
</evidence>
<feature type="compositionally biased region" description="Polar residues" evidence="1">
    <location>
        <begin position="380"/>
        <end position="393"/>
    </location>
</feature>
<feature type="compositionally biased region" description="Basic residues" evidence="1">
    <location>
        <begin position="332"/>
        <end position="346"/>
    </location>
</feature>
<feature type="region of interest" description="Disordered" evidence="1">
    <location>
        <begin position="326"/>
        <end position="498"/>
    </location>
</feature>
<feature type="compositionally biased region" description="Low complexity" evidence="1">
    <location>
        <begin position="477"/>
        <end position="493"/>
    </location>
</feature>
<dbReference type="AlphaFoldDB" id="A0A6P8YCR6"/>
<accession>A0A6P8YCR6</accession>